<evidence type="ECO:0000313" key="2">
    <source>
        <dbReference type="EMBL" id="MBH9579522.1"/>
    </source>
</evidence>
<protein>
    <recommendedName>
        <fullName evidence="4">Solute-binding protein family 3/N-terminal domain-containing protein</fullName>
    </recommendedName>
</protein>
<dbReference type="Gene3D" id="3.40.190.10">
    <property type="entry name" value="Periplasmic binding protein-like II"/>
    <property type="match status" value="2"/>
</dbReference>
<comment type="caution">
    <text evidence="2">The sequence shown here is derived from an EMBL/GenBank/DDBJ whole genome shotgun (WGS) entry which is preliminary data.</text>
</comment>
<dbReference type="SUPFAM" id="SSF53850">
    <property type="entry name" value="Periplasmic binding protein-like II"/>
    <property type="match status" value="1"/>
</dbReference>
<keyword evidence="3" id="KW-1185">Reference proteome</keyword>
<feature type="signal peptide" evidence="1">
    <location>
        <begin position="1"/>
        <end position="22"/>
    </location>
</feature>
<accession>A0A931J9Z3</accession>
<dbReference type="RefSeq" id="WP_198113470.1">
    <property type="nucleotide sequence ID" value="NZ_JAEDAK010000024.1"/>
</dbReference>
<organism evidence="2 3">
    <name type="scientific">Inhella proteolytica</name>
    <dbReference type="NCBI Taxonomy" id="2795029"/>
    <lineage>
        <taxon>Bacteria</taxon>
        <taxon>Pseudomonadati</taxon>
        <taxon>Pseudomonadota</taxon>
        <taxon>Betaproteobacteria</taxon>
        <taxon>Burkholderiales</taxon>
        <taxon>Sphaerotilaceae</taxon>
        <taxon>Inhella</taxon>
    </lineage>
</organism>
<dbReference type="EMBL" id="JAEDAK010000024">
    <property type="protein sequence ID" value="MBH9579522.1"/>
    <property type="molecule type" value="Genomic_DNA"/>
</dbReference>
<feature type="chain" id="PRO_5037528947" description="Solute-binding protein family 3/N-terminal domain-containing protein" evidence="1">
    <location>
        <begin position="23"/>
        <end position="259"/>
    </location>
</feature>
<evidence type="ECO:0008006" key="4">
    <source>
        <dbReference type="Google" id="ProtNLM"/>
    </source>
</evidence>
<dbReference type="AlphaFoldDB" id="A0A931J9Z3"/>
<gene>
    <name evidence="2" type="ORF">I7X39_21705</name>
</gene>
<name>A0A931J9Z3_9BURK</name>
<keyword evidence="1" id="KW-0732">Signal</keyword>
<proteinExistence type="predicted"/>
<evidence type="ECO:0000313" key="3">
    <source>
        <dbReference type="Proteomes" id="UP000613266"/>
    </source>
</evidence>
<reference evidence="2" key="1">
    <citation type="submission" date="2020-12" db="EMBL/GenBank/DDBJ databases">
        <title>The genome sequence of Inhella sp. 1Y17.</title>
        <authorList>
            <person name="Liu Y."/>
        </authorList>
    </citation>
    <scope>NUCLEOTIDE SEQUENCE</scope>
    <source>
        <strain evidence="2">1Y17</strain>
    </source>
</reference>
<sequence length="259" mass="28600">MGATMRALACLLFACCTLGAQAECPSPLRIAFLDKPLPPMLNGEGPRFPDPPGEFVRWTRDALARLECDAELVRVPQRRLISDTAADVNQLTLFLAHTPERAAQLAFPLREDGLLDTRLALGESQLALYVREDRRQTVHWDGQRLSPQGLRVGIVGGGVEEPMARAAGWQLDLALSHQGSIAKLRRGQVDVAVLPTVSFNPQTLAEPPALVPLQPMFAPVYFFAPASPAFQQRHNAWLRRFWRALCESARGPRTLPSCH</sequence>
<evidence type="ECO:0000256" key="1">
    <source>
        <dbReference type="SAM" id="SignalP"/>
    </source>
</evidence>
<dbReference type="Proteomes" id="UP000613266">
    <property type="component" value="Unassembled WGS sequence"/>
</dbReference>